<dbReference type="RefSeq" id="WP_169660843.1">
    <property type="nucleotide sequence ID" value="NZ_JABANE010000188.1"/>
</dbReference>
<evidence type="ECO:0000313" key="1">
    <source>
        <dbReference type="EMBL" id="NME72660.1"/>
    </source>
</evidence>
<sequence length="218" mass="25635">MEENTKRKILDFLSGNIAVKEFESWLYNNSDLESKLGSDCFFDLINIDLNNKDCVYETKSALLGKYINVEELKNFNYQISLKQAGWFKGWRLIQNIQVTNLKPELKHAWDIILEFGGLELIRTSSPDYWTPRNIVFPETIERIKNGAEYGLNKALVCFAFIDDYNATLYVDDEKNYYQLDDIVSLELYQFKGETFSKMIQHLLGFDEETKFEQFYARS</sequence>
<gene>
    <name evidence="1" type="ORF">HHU12_32170</name>
</gene>
<accession>A0A7X9S1H4</accession>
<comment type="caution">
    <text evidence="1">The sequence shown here is derived from an EMBL/GenBank/DDBJ whole genome shotgun (WGS) entry which is preliminary data.</text>
</comment>
<evidence type="ECO:0000313" key="2">
    <source>
        <dbReference type="Proteomes" id="UP000576082"/>
    </source>
</evidence>
<reference evidence="1 2" key="1">
    <citation type="submission" date="2020-04" db="EMBL/GenBank/DDBJ databases">
        <title>Flammeovirga sp. SR4, a novel species isolated from seawater.</title>
        <authorList>
            <person name="Wang X."/>
        </authorList>
    </citation>
    <scope>NUCLEOTIDE SEQUENCE [LARGE SCALE GENOMIC DNA]</scope>
    <source>
        <strain evidence="1 2">ATCC 23126</strain>
    </source>
</reference>
<name>A0A7X9S1H4_9BACT</name>
<keyword evidence="2" id="KW-1185">Reference proteome</keyword>
<dbReference type="Proteomes" id="UP000576082">
    <property type="component" value="Unassembled WGS sequence"/>
</dbReference>
<organism evidence="1 2">
    <name type="scientific">Flammeovirga aprica JL-4</name>
    <dbReference type="NCBI Taxonomy" id="694437"/>
    <lineage>
        <taxon>Bacteria</taxon>
        <taxon>Pseudomonadati</taxon>
        <taxon>Bacteroidota</taxon>
        <taxon>Cytophagia</taxon>
        <taxon>Cytophagales</taxon>
        <taxon>Flammeovirgaceae</taxon>
        <taxon>Flammeovirga</taxon>
    </lineage>
</organism>
<protein>
    <submittedName>
        <fullName evidence="1">Uncharacterized protein</fullName>
    </submittedName>
</protein>
<dbReference type="EMBL" id="JABANE010000188">
    <property type="protein sequence ID" value="NME72660.1"/>
    <property type="molecule type" value="Genomic_DNA"/>
</dbReference>
<proteinExistence type="predicted"/>
<dbReference type="AlphaFoldDB" id="A0A7X9S1H4"/>